<keyword evidence="2" id="KW-1185">Reference proteome</keyword>
<dbReference type="RefSeq" id="WP_092643430.1">
    <property type="nucleotide sequence ID" value="NZ_FNID01000052.1"/>
</dbReference>
<name>A0A1H0GKR0_9FIRM</name>
<evidence type="ECO:0000313" key="2">
    <source>
        <dbReference type="Proteomes" id="UP000199182"/>
    </source>
</evidence>
<protein>
    <submittedName>
        <fullName evidence="1">Uncharacterized protein</fullName>
    </submittedName>
</protein>
<reference evidence="1 2" key="1">
    <citation type="submission" date="2016-10" db="EMBL/GenBank/DDBJ databases">
        <authorList>
            <person name="de Groot N.N."/>
        </authorList>
    </citation>
    <scope>NUCLEOTIDE SEQUENCE [LARGE SCALE GENOMIC DNA]</scope>
    <source>
        <strain evidence="1 2">CGMCC 1.5012</strain>
    </source>
</reference>
<dbReference type="AlphaFoldDB" id="A0A1H0GKR0"/>
<proteinExistence type="predicted"/>
<dbReference type="EMBL" id="FNID01000052">
    <property type="protein sequence ID" value="SDO07464.1"/>
    <property type="molecule type" value="Genomic_DNA"/>
</dbReference>
<organism evidence="1 2">
    <name type="scientific">Acetanaerobacterium elongatum</name>
    <dbReference type="NCBI Taxonomy" id="258515"/>
    <lineage>
        <taxon>Bacteria</taxon>
        <taxon>Bacillati</taxon>
        <taxon>Bacillota</taxon>
        <taxon>Clostridia</taxon>
        <taxon>Eubacteriales</taxon>
        <taxon>Oscillospiraceae</taxon>
        <taxon>Acetanaerobacterium</taxon>
    </lineage>
</organism>
<evidence type="ECO:0000313" key="1">
    <source>
        <dbReference type="EMBL" id="SDO07464.1"/>
    </source>
</evidence>
<sequence length="134" mass="15083">MPDINVPAVSFSREDLLHQLSAACLADNAQAAALLSRYLSAFYPKADGKLTLNEFGLLLKLKQLAPDTLRLGLKCRHGAYELWIICNTKDYALLEQASALMADYERRTKTAVNGIWVTEERLQNIPQPRFIFTL</sequence>
<accession>A0A1H0GKR0</accession>
<dbReference type="Proteomes" id="UP000199182">
    <property type="component" value="Unassembled WGS sequence"/>
</dbReference>
<gene>
    <name evidence="1" type="ORF">SAMN05192585_1524</name>
</gene>